<evidence type="ECO:0000256" key="14">
    <source>
        <dbReference type="ARBA" id="ARBA00023136"/>
    </source>
</evidence>
<dbReference type="InterPro" id="IPR010934">
    <property type="entry name" value="NADH_DH_su5_C"/>
</dbReference>
<dbReference type="GO" id="GO:0015990">
    <property type="term" value="P:electron transport coupled proton transport"/>
    <property type="evidence" value="ECO:0007669"/>
    <property type="project" value="TreeGrafter"/>
</dbReference>
<feature type="transmembrane region" description="Helical" evidence="17">
    <location>
        <begin position="90"/>
        <end position="110"/>
    </location>
</feature>
<reference evidence="20" key="1">
    <citation type="journal article" date="2014" name="Mol. Biol. Rep.">
        <title>A description of the complete mitochondrial genomes of Amphiporus formidabilis, Prosadenoporus spectaculum and Nipponnemertes punctatula (Nemertea: Hoplonemertea: Monostilifera).</title>
        <authorList>
            <person name="Sun W.Y."/>
            <person name="Sun S.C."/>
        </authorList>
    </citation>
    <scope>NUCLEOTIDE SEQUENCE</scope>
</reference>
<feature type="transmembrane region" description="Helical" evidence="17">
    <location>
        <begin position="273"/>
        <end position="299"/>
    </location>
</feature>
<dbReference type="GO" id="GO:0003954">
    <property type="term" value="F:NADH dehydrogenase activity"/>
    <property type="evidence" value="ECO:0007669"/>
    <property type="project" value="TreeGrafter"/>
</dbReference>
<feature type="transmembrane region" description="Helical" evidence="17">
    <location>
        <begin position="12"/>
        <end position="33"/>
    </location>
</feature>
<feature type="transmembrane region" description="Helical" evidence="17">
    <location>
        <begin position="178"/>
        <end position="194"/>
    </location>
</feature>
<evidence type="ECO:0000256" key="11">
    <source>
        <dbReference type="ARBA" id="ARBA00023027"/>
    </source>
</evidence>
<feature type="domain" description="NADH:quinone oxidoreductase/Mrp antiporter transmembrane" evidence="18">
    <location>
        <begin position="112"/>
        <end position="386"/>
    </location>
</feature>
<feature type="transmembrane region" description="Helical" evidence="17">
    <location>
        <begin position="550"/>
        <end position="574"/>
    </location>
</feature>
<dbReference type="Pfam" id="PF00361">
    <property type="entry name" value="Proton_antipo_M"/>
    <property type="match status" value="1"/>
</dbReference>
<comment type="subcellular location">
    <subcellularLocation>
        <location evidence="1">Mitochondrion inner membrane</location>
        <topology evidence="1">Multi-pass membrane protein</topology>
    </subcellularLocation>
</comment>
<feature type="transmembrane region" description="Helical" evidence="17">
    <location>
        <begin position="40"/>
        <end position="58"/>
    </location>
</feature>
<keyword evidence="10 17" id="KW-1133">Transmembrane helix</keyword>
<keyword evidence="4" id="KW-0813">Transport</keyword>
<keyword evidence="13 20" id="KW-0496">Mitochondrion</keyword>
<evidence type="ECO:0000256" key="6">
    <source>
        <dbReference type="ARBA" id="ARBA00022692"/>
    </source>
</evidence>
<evidence type="ECO:0000256" key="8">
    <source>
        <dbReference type="ARBA" id="ARBA00022967"/>
    </source>
</evidence>
<evidence type="ECO:0000256" key="5">
    <source>
        <dbReference type="ARBA" id="ARBA00022660"/>
    </source>
</evidence>
<keyword evidence="14 17" id="KW-0472">Membrane</keyword>
<proteinExistence type="predicted"/>
<dbReference type="AlphaFoldDB" id="X2C8C1"/>
<feature type="transmembrane region" description="Helical" evidence="17">
    <location>
        <begin position="64"/>
        <end position="83"/>
    </location>
</feature>
<name>X2C8C1_9BILA</name>
<dbReference type="PANTHER" id="PTHR42829">
    <property type="entry name" value="NADH-UBIQUINONE OXIDOREDUCTASE CHAIN 5"/>
    <property type="match status" value="1"/>
</dbReference>
<feature type="transmembrane region" description="Helical" evidence="17">
    <location>
        <begin position="378"/>
        <end position="400"/>
    </location>
</feature>
<keyword evidence="11" id="KW-0520">NAD</keyword>
<protein>
    <recommendedName>
        <fullName evidence="3">NADH-ubiquinone oxidoreductase chain 5</fullName>
        <ecNumber evidence="2">7.1.1.2</ecNumber>
    </recommendedName>
    <alternativeName>
        <fullName evidence="15">NADH dehydrogenase subunit 5</fullName>
    </alternativeName>
</protein>
<feature type="domain" description="NADH dehydrogenase subunit 5 C-terminal" evidence="19">
    <location>
        <begin position="394"/>
        <end position="571"/>
    </location>
</feature>
<dbReference type="GO" id="GO:0042773">
    <property type="term" value="P:ATP synthesis coupled electron transport"/>
    <property type="evidence" value="ECO:0007669"/>
    <property type="project" value="InterPro"/>
</dbReference>
<evidence type="ECO:0000256" key="1">
    <source>
        <dbReference type="ARBA" id="ARBA00004448"/>
    </source>
</evidence>
<dbReference type="GO" id="GO:0008137">
    <property type="term" value="F:NADH dehydrogenase (ubiquinone) activity"/>
    <property type="evidence" value="ECO:0007669"/>
    <property type="project" value="UniProtKB-EC"/>
</dbReference>
<evidence type="ECO:0000256" key="3">
    <source>
        <dbReference type="ARBA" id="ARBA00021096"/>
    </source>
</evidence>
<evidence type="ECO:0000256" key="7">
    <source>
        <dbReference type="ARBA" id="ARBA00022792"/>
    </source>
</evidence>
<evidence type="ECO:0000259" key="18">
    <source>
        <dbReference type="Pfam" id="PF00361"/>
    </source>
</evidence>
<keyword evidence="7" id="KW-0999">Mitochondrion inner membrane</keyword>
<evidence type="ECO:0000256" key="13">
    <source>
        <dbReference type="ARBA" id="ARBA00023128"/>
    </source>
</evidence>
<keyword evidence="8" id="KW-1278">Translocase</keyword>
<evidence type="ECO:0000256" key="15">
    <source>
        <dbReference type="ARBA" id="ARBA00031027"/>
    </source>
</evidence>
<dbReference type="PRINTS" id="PR01434">
    <property type="entry name" value="NADHDHGNASE5"/>
</dbReference>
<dbReference type="InterPro" id="IPR001750">
    <property type="entry name" value="ND/Mrp_TM"/>
</dbReference>
<comment type="catalytic activity">
    <reaction evidence="16">
        <text>a ubiquinone + NADH + 5 H(+)(in) = a ubiquinol + NAD(+) + 4 H(+)(out)</text>
        <dbReference type="Rhea" id="RHEA:29091"/>
        <dbReference type="Rhea" id="RHEA-COMP:9565"/>
        <dbReference type="Rhea" id="RHEA-COMP:9566"/>
        <dbReference type="ChEBI" id="CHEBI:15378"/>
        <dbReference type="ChEBI" id="CHEBI:16389"/>
        <dbReference type="ChEBI" id="CHEBI:17976"/>
        <dbReference type="ChEBI" id="CHEBI:57540"/>
        <dbReference type="ChEBI" id="CHEBI:57945"/>
        <dbReference type="EC" id="7.1.1.2"/>
    </reaction>
</comment>
<evidence type="ECO:0000256" key="10">
    <source>
        <dbReference type="ARBA" id="ARBA00022989"/>
    </source>
</evidence>
<geneLocation type="mitochondrion" evidence="20"/>
<sequence length="575" mass="65710">MFLWKNVSISLFTSFFIFFLFVFSFFVLVVLLYDCGCYLVDWQLFCICGFDVCFSILVDWVSLSFSLVVYLISFSVIWFSYYYMLGDLYVFRFTWLVVLFVLSMIFLIFIPNLITLLIGWDGLGLISFCLVVYYQNFKSLVSGVLTVLMNRVGDVMILLSIGWLVSLGSWNCFFLDDFYLGFFVGLCLVFAGMTKSAQFPFCSWLPAAMAAPTPVSALVHSSTLVTAGVFLVIRFWDFIGSYWMVVVFLQMVSLFTMVLSGLSALFETDLKKIIALSTLSQLSVMLFAVSFGFSFLGLFHLYTHALFKALLFLCAGCLIHSFSHVQDLRHLGSCWSLAPCVMTFLNLANLALCGFPFFGGFYSKDMILESYLWGEMNFLFFVFVFLATSLTVAYSVRLSLFSSFGALKMCSFFSKGEEDYNFLVPLFVLGAGALFGGFFFYFFIFEAKCIFFFPSVSDKNFVFFVLFFGLVLGCFLFLLSFSVSEHFWKFKFMSSFGGSMWFLQILSTQGLLSYPFNYFFGNLYLLDRGYFEVLGGQGLLSKLSLGSVSFYFFSFKSVMVSSAFVFFAVFFFYFY</sequence>
<evidence type="ECO:0000256" key="17">
    <source>
        <dbReference type="SAM" id="Phobius"/>
    </source>
</evidence>
<feature type="transmembrane region" description="Helical" evidence="17">
    <location>
        <begin position="501"/>
        <end position="520"/>
    </location>
</feature>
<keyword evidence="5" id="KW-0679">Respiratory chain</keyword>
<evidence type="ECO:0000256" key="9">
    <source>
        <dbReference type="ARBA" id="ARBA00022982"/>
    </source>
</evidence>
<dbReference type="EC" id="7.1.1.2" evidence="2"/>
<dbReference type="InterPro" id="IPR003945">
    <property type="entry name" value="NU5C-like"/>
</dbReference>
<evidence type="ECO:0000259" key="19">
    <source>
        <dbReference type="Pfam" id="PF06455"/>
    </source>
</evidence>
<evidence type="ECO:0000256" key="16">
    <source>
        <dbReference type="ARBA" id="ARBA00049551"/>
    </source>
</evidence>
<dbReference type="GO" id="GO:0005743">
    <property type="term" value="C:mitochondrial inner membrane"/>
    <property type="evidence" value="ECO:0007669"/>
    <property type="project" value="UniProtKB-SubCell"/>
</dbReference>
<feature type="transmembrane region" description="Helical" evidence="17">
    <location>
        <begin position="305"/>
        <end position="322"/>
    </location>
</feature>
<dbReference type="Pfam" id="PF06455">
    <property type="entry name" value="NADH5_C"/>
    <property type="match status" value="1"/>
</dbReference>
<dbReference type="PANTHER" id="PTHR42829:SF2">
    <property type="entry name" value="NADH-UBIQUINONE OXIDOREDUCTASE CHAIN 5"/>
    <property type="match status" value="1"/>
</dbReference>
<feature type="transmembrane region" description="Helical" evidence="17">
    <location>
        <begin position="334"/>
        <end position="358"/>
    </location>
</feature>
<organism evidence="20">
    <name type="scientific">Amphiporus formidabilis</name>
    <dbReference type="NCBI Taxonomy" id="187592"/>
    <lineage>
        <taxon>Eukaryota</taxon>
        <taxon>Metazoa</taxon>
        <taxon>Spiralia</taxon>
        <taxon>Lophotrochozoa</taxon>
        <taxon>Nemertea</taxon>
        <taxon>Enopla</taxon>
        <taxon>Hoplonemertea</taxon>
        <taxon>Monostilifera</taxon>
        <taxon>Eumonostilifera</taxon>
        <taxon>Amphiporidae</taxon>
        <taxon>Amphiporus</taxon>
    </lineage>
</organism>
<feature type="transmembrane region" description="Helical" evidence="17">
    <location>
        <begin position="141"/>
        <end position="166"/>
    </location>
</feature>
<evidence type="ECO:0000256" key="2">
    <source>
        <dbReference type="ARBA" id="ARBA00012944"/>
    </source>
</evidence>
<keyword evidence="9" id="KW-0249">Electron transport</keyword>
<feature type="transmembrane region" description="Helical" evidence="17">
    <location>
        <begin position="461"/>
        <end position="481"/>
    </location>
</feature>
<evidence type="ECO:0000256" key="12">
    <source>
        <dbReference type="ARBA" id="ARBA00023075"/>
    </source>
</evidence>
<keyword evidence="12" id="KW-0830">Ubiquinone</keyword>
<gene>
    <name evidence="20" type="primary">nad5</name>
</gene>
<keyword evidence="6 17" id="KW-0812">Transmembrane</keyword>
<feature type="transmembrane region" description="Helical" evidence="17">
    <location>
        <begin position="215"/>
        <end position="236"/>
    </location>
</feature>
<dbReference type="EMBL" id="KC710979">
    <property type="protein sequence ID" value="AGL46753.1"/>
    <property type="molecule type" value="Genomic_DNA"/>
</dbReference>
<feature type="transmembrane region" description="Helical" evidence="17">
    <location>
        <begin position="242"/>
        <end position="266"/>
    </location>
</feature>
<feature type="transmembrane region" description="Helical" evidence="17">
    <location>
        <begin position="420"/>
        <end position="441"/>
    </location>
</feature>
<accession>X2C8C1</accession>
<feature type="transmembrane region" description="Helical" evidence="17">
    <location>
        <begin position="116"/>
        <end position="134"/>
    </location>
</feature>
<evidence type="ECO:0000256" key="4">
    <source>
        <dbReference type="ARBA" id="ARBA00022448"/>
    </source>
</evidence>
<evidence type="ECO:0000313" key="20">
    <source>
        <dbReference type="EMBL" id="AGL46753.1"/>
    </source>
</evidence>